<feature type="region of interest" description="Disordered" evidence="1">
    <location>
        <begin position="188"/>
        <end position="210"/>
    </location>
</feature>
<evidence type="ECO:0000313" key="2">
    <source>
        <dbReference type="EMBL" id="RXK36899.1"/>
    </source>
</evidence>
<evidence type="ECO:0000256" key="1">
    <source>
        <dbReference type="SAM" id="MobiDB-lite"/>
    </source>
</evidence>
<reference evidence="2 3" key="1">
    <citation type="submission" date="2016-06" db="EMBL/GenBank/DDBJ databases">
        <title>Evolution of pathogenesis and genome organization in the Tremellales.</title>
        <authorList>
            <person name="Cuomo C."/>
            <person name="Litvintseva A."/>
            <person name="Heitman J."/>
            <person name="Chen Y."/>
            <person name="Sun S."/>
            <person name="Springer D."/>
            <person name="Dromer F."/>
            <person name="Young S."/>
            <person name="Zeng Q."/>
            <person name="Chapman S."/>
            <person name="Gujja S."/>
            <person name="Saif S."/>
            <person name="Birren B."/>
        </authorList>
    </citation>
    <scope>NUCLEOTIDE SEQUENCE [LARGE SCALE GENOMIC DNA]</scope>
    <source>
        <strain evidence="2 3">ATCC 28783</strain>
    </source>
</reference>
<comment type="caution">
    <text evidence="2">The sequence shown here is derived from an EMBL/GenBank/DDBJ whole genome shotgun (WGS) entry which is preliminary data.</text>
</comment>
<dbReference type="InParanoid" id="A0A4Q1BH43"/>
<protein>
    <submittedName>
        <fullName evidence="2">Uncharacterized protein</fullName>
    </submittedName>
</protein>
<keyword evidence="3" id="KW-1185">Reference proteome</keyword>
<name>A0A4Q1BH43_TREME</name>
<accession>A0A4Q1BH43</accession>
<proteinExistence type="predicted"/>
<dbReference type="EMBL" id="SDIL01000084">
    <property type="protein sequence ID" value="RXK36899.1"/>
    <property type="molecule type" value="Genomic_DNA"/>
</dbReference>
<gene>
    <name evidence="2" type="ORF">M231_05873</name>
</gene>
<organism evidence="2 3">
    <name type="scientific">Tremella mesenterica</name>
    <name type="common">Jelly fungus</name>
    <dbReference type="NCBI Taxonomy" id="5217"/>
    <lineage>
        <taxon>Eukaryota</taxon>
        <taxon>Fungi</taxon>
        <taxon>Dikarya</taxon>
        <taxon>Basidiomycota</taxon>
        <taxon>Agaricomycotina</taxon>
        <taxon>Tremellomycetes</taxon>
        <taxon>Tremellales</taxon>
        <taxon>Tremellaceae</taxon>
        <taxon>Tremella</taxon>
    </lineage>
</organism>
<sequence length="261" mass="29984">MSQHTNSRYLRDSATGVFPYLPHATIDWTNVLPPSVNPMVCAPDEEIVDPHSIHIDEFDTSYATPEAPFVPTTDNQRLVISTEAILAQFNATDLTLTTDEVIRMVVQPQEHWSDKTKRYIITTDGLDEFDGSEKFSHVRFMPLENGRILKIDNTRTWQVPPDSEKWFTKPITPLYYDSKLGDPLCVTPPTRGQKRRRNGTIKGGVSSTTTNYKQKVTGPIYSYFEDEDDNSQYQDEYEVQSSERRVYDLPLPSFSRSPYFQ</sequence>
<dbReference type="AlphaFoldDB" id="A0A4Q1BH43"/>
<evidence type="ECO:0000313" key="3">
    <source>
        <dbReference type="Proteomes" id="UP000289152"/>
    </source>
</evidence>
<dbReference type="Proteomes" id="UP000289152">
    <property type="component" value="Unassembled WGS sequence"/>
</dbReference>
<dbReference type="VEuPathDB" id="FungiDB:TREMEDRAFT_65555"/>